<keyword evidence="4" id="KW-1185">Reference proteome</keyword>
<feature type="transmembrane region" description="Helical" evidence="1">
    <location>
        <begin position="159"/>
        <end position="176"/>
    </location>
</feature>
<proteinExistence type="predicted"/>
<dbReference type="Gene3D" id="1.10.287.70">
    <property type="match status" value="1"/>
</dbReference>
<feature type="domain" description="Potassium channel" evidence="2">
    <location>
        <begin position="242"/>
        <end position="290"/>
    </location>
</feature>
<name>A0A940S550_9PROT</name>
<keyword evidence="1" id="KW-1133">Transmembrane helix</keyword>
<evidence type="ECO:0000259" key="2">
    <source>
        <dbReference type="Pfam" id="PF07885"/>
    </source>
</evidence>
<reference evidence="3" key="1">
    <citation type="submission" date="2021-03" db="EMBL/GenBank/DDBJ databases">
        <authorList>
            <person name="So Y."/>
        </authorList>
    </citation>
    <scope>NUCLEOTIDE SEQUENCE</scope>
    <source>
        <strain evidence="3">SG15</strain>
    </source>
</reference>
<gene>
    <name evidence="3" type="ORF">J5Y10_07370</name>
</gene>
<dbReference type="SUPFAM" id="SSF81324">
    <property type="entry name" value="Voltage-gated potassium channels"/>
    <property type="match status" value="1"/>
</dbReference>
<feature type="transmembrane region" description="Helical" evidence="1">
    <location>
        <begin position="273"/>
        <end position="293"/>
    </location>
</feature>
<dbReference type="RefSeq" id="WP_209372293.1">
    <property type="nucleotide sequence ID" value="NZ_JAGIZA010000004.1"/>
</dbReference>
<keyword evidence="3" id="KW-0406">Ion transport</keyword>
<comment type="caution">
    <text evidence="3">The sequence shown here is derived from an EMBL/GenBank/DDBJ whole genome shotgun (WGS) entry which is preliminary data.</text>
</comment>
<feature type="transmembrane region" description="Helical" evidence="1">
    <location>
        <begin position="88"/>
        <end position="106"/>
    </location>
</feature>
<feature type="transmembrane region" description="Helical" evidence="1">
    <location>
        <begin position="197"/>
        <end position="225"/>
    </location>
</feature>
<feature type="transmembrane region" description="Helical" evidence="1">
    <location>
        <begin position="130"/>
        <end position="147"/>
    </location>
</feature>
<feature type="transmembrane region" description="Helical" evidence="1">
    <location>
        <begin position="12"/>
        <end position="28"/>
    </location>
</feature>
<evidence type="ECO:0000313" key="4">
    <source>
        <dbReference type="Proteomes" id="UP000677537"/>
    </source>
</evidence>
<protein>
    <submittedName>
        <fullName evidence="3">Two pore domain potassium channel family protein</fullName>
    </submittedName>
</protein>
<accession>A0A940S550</accession>
<dbReference type="Proteomes" id="UP000677537">
    <property type="component" value="Unassembled WGS sequence"/>
</dbReference>
<evidence type="ECO:0000256" key="1">
    <source>
        <dbReference type="SAM" id="Phobius"/>
    </source>
</evidence>
<dbReference type="EMBL" id="JAGIZA010000004">
    <property type="protein sequence ID" value="MBP0492595.1"/>
    <property type="molecule type" value="Genomic_DNA"/>
</dbReference>
<keyword evidence="1" id="KW-0812">Transmembrane</keyword>
<organism evidence="3 4">
    <name type="scientific">Roseomonas indoligenes</name>
    <dbReference type="NCBI Taxonomy" id="2820811"/>
    <lineage>
        <taxon>Bacteria</taxon>
        <taxon>Pseudomonadati</taxon>
        <taxon>Pseudomonadota</taxon>
        <taxon>Alphaproteobacteria</taxon>
        <taxon>Acetobacterales</taxon>
        <taxon>Roseomonadaceae</taxon>
        <taxon>Roseomonas</taxon>
    </lineage>
</organism>
<feature type="transmembrane region" description="Helical" evidence="1">
    <location>
        <begin position="60"/>
        <end position="82"/>
    </location>
</feature>
<dbReference type="Pfam" id="PF07885">
    <property type="entry name" value="Ion_trans_2"/>
    <property type="match status" value="1"/>
</dbReference>
<keyword evidence="3" id="KW-0813">Transport</keyword>
<dbReference type="AlphaFoldDB" id="A0A940S550"/>
<sequence>MKIAAEGSWGRPFLATMGLAALVAAGVGDGGAWFSLTVLAAAGLGFGVLFRLFPRGLDFALGAGIGFATYAALFTVIGRSAFPDASDTAVGAAFLLPVLAFLLAVIRRRNRLRRIVEGGETPDELHLRRIGRVLLLLALIAVASLSLPANRLGPGWQDAAMIGGSAVIGGLTARAVRELVRLLVDMAQLMDALNGRAKALVVPIAAYAALFSLITIVFACLFRVAEGLSRHPLFSGPQGPIRLGFRDALHFSVVTISTVGYGDIWPTDDGARLLAAVEVLAGQILLLFGFYEITRDRLSDNRNGEDKEG</sequence>
<dbReference type="GO" id="GO:0034220">
    <property type="term" value="P:monoatomic ion transmembrane transport"/>
    <property type="evidence" value="ECO:0007669"/>
    <property type="project" value="UniProtKB-KW"/>
</dbReference>
<feature type="transmembrane region" description="Helical" evidence="1">
    <location>
        <begin position="34"/>
        <end position="53"/>
    </location>
</feature>
<evidence type="ECO:0000313" key="3">
    <source>
        <dbReference type="EMBL" id="MBP0492595.1"/>
    </source>
</evidence>
<keyword evidence="1" id="KW-0472">Membrane</keyword>
<keyword evidence="3" id="KW-0407">Ion channel</keyword>
<dbReference type="InterPro" id="IPR013099">
    <property type="entry name" value="K_chnl_dom"/>
</dbReference>